<evidence type="ECO:0000256" key="2">
    <source>
        <dbReference type="ARBA" id="ARBA00022679"/>
    </source>
</evidence>
<dbReference type="GO" id="GO:0032259">
    <property type="term" value="P:methylation"/>
    <property type="evidence" value="ECO:0007669"/>
    <property type="project" value="UniProtKB-KW"/>
</dbReference>
<evidence type="ECO:0000313" key="5">
    <source>
        <dbReference type="Proteomes" id="UP000295217"/>
    </source>
</evidence>
<dbReference type="Proteomes" id="UP000295217">
    <property type="component" value="Unassembled WGS sequence"/>
</dbReference>
<dbReference type="CDD" id="cd02440">
    <property type="entry name" value="AdoMet_MTases"/>
    <property type="match status" value="1"/>
</dbReference>
<proteinExistence type="predicted"/>
<keyword evidence="5" id="KW-1185">Reference proteome</keyword>
<dbReference type="Gene3D" id="3.40.50.150">
    <property type="entry name" value="Vaccinia Virus protein VP39"/>
    <property type="match status" value="1"/>
</dbReference>
<accession>A0A4R4ZZ66</accession>
<evidence type="ECO:0000256" key="1">
    <source>
        <dbReference type="ARBA" id="ARBA00022603"/>
    </source>
</evidence>
<dbReference type="GO" id="GO:0008168">
    <property type="term" value="F:methyltransferase activity"/>
    <property type="evidence" value="ECO:0007669"/>
    <property type="project" value="UniProtKB-KW"/>
</dbReference>
<organism evidence="4 5">
    <name type="scientific">Jiangella aurantiaca</name>
    <dbReference type="NCBI Taxonomy" id="2530373"/>
    <lineage>
        <taxon>Bacteria</taxon>
        <taxon>Bacillati</taxon>
        <taxon>Actinomycetota</taxon>
        <taxon>Actinomycetes</taxon>
        <taxon>Jiangellales</taxon>
        <taxon>Jiangellaceae</taxon>
        <taxon>Jiangella</taxon>
    </lineage>
</organism>
<dbReference type="InterPro" id="IPR041698">
    <property type="entry name" value="Methyltransf_25"/>
</dbReference>
<keyword evidence="1 4" id="KW-0489">Methyltransferase</keyword>
<dbReference type="AlphaFoldDB" id="A0A4R4ZZ66"/>
<sequence>MADAATLNAASYGPEWAARWDAEFGDLPDTHDAVNCLADLAAGRPVLEFGIGTGRLALPLVEKGLTVRGLDNSPSMIEQLNAKPRGPETQTVQGDFATTRVDGEFGLVFISRHALFALTSQDEQVRCFENAAAHLVTGGVFAIEVMSPHGTALENGRAWTTGVETDSVTLFVSAANPLTQQMRMCHFTIAADGTAKLRPAASRYAWPAELDLMARIAGLRLRDRWAGWDRRPFTAESPQHVSVYEKA</sequence>
<evidence type="ECO:0000313" key="4">
    <source>
        <dbReference type="EMBL" id="TDD63686.1"/>
    </source>
</evidence>
<dbReference type="PANTHER" id="PTHR43861">
    <property type="entry name" value="TRANS-ACONITATE 2-METHYLTRANSFERASE-RELATED"/>
    <property type="match status" value="1"/>
</dbReference>
<dbReference type="RefSeq" id="WP_132108013.1">
    <property type="nucleotide sequence ID" value="NZ_SMLB01000101.1"/>
</dbReference>
<dbReference type="SUPFAM" id="SSF53335">
    <property type="entry name" value="S-adenosyl-L-methionine-dependent methyltransferases"/>
    <property type="match status" value="1"/>
</dbReference>
<dbReference type="OrthoDB" id="3172472at2"/>
<dbReference type="EMBL" id="SMLB01000101">
    <property type="protein sequence ID" value="TDD63686.1"/>
    <property type="molecule type" value="Genomic_DNA"/>
</dbReference>
<dbReference type="InterPro" id="IPR029063">
    <property type="entry name" value="SAM-dependent_MTases_sf"/>
</dbReference>
<reference evidence="4 5" key="1">
    <citation type="submission" date="2019-02" db="EMBL/GenBank/DDBJ databases">
        <title>Draft genome sequences of novel Actinobacteria.</title>
        <authorList>
            <person name="Sahin N."/>
            <person name="Ay H."/>
            <person name="Saygin H."/>
        </authorList>
    </citation>
    <scope>NUCLEOTIDE SEQUENCE [LARGE SCALE GENOMIC DNA]</scope>
    <source>
        <strain evidence="4 5">8K307</strain>
    </source>
</reference>
<feature type="domain" description="Methyltransferase" evidence="3">
    <location>
        <begin position="46"/>
        <end position="139"/>
    </location>
</feature>
<gene>
    <name evidence="4" type="ORF">E1262_30040</name>
</gene>
<comment type="caution">
    <text evidence="4">The sequence shown here is derived from an EMBL/GenBank/DDBJ whole genome shotgun (WGS) entry which is preliminary data.</text>
</comment>
<keyword evidence="2 4" id="KW-0808">Transferase</keyword>
<dbReference type="Gene3D" id="2.20.25.570">
    <property type="match status" value="1"/>
</dbReference>
<protein>
    <submittedName>
        <fullName evidence="4">Class I SAM-dependent methyltransferase</fullName>
    </submittedName>
</protein>
<dbReference type="PANTHER" id="PTHR43861:SF1">
    <property type="entry name" value="TRANS-ACONITATE 2-METHYLTRANSFERASE"/>
    <property type="match status" value="1"/>
</dbReference>
<name>A0A4R4ZZ66_9ACTN</name>
<dbReference type="Pfam" id="PF13649">
    <property type="entry name" value="Methyltransf_25"/>
    <property type="match status" value="1"/>
</dbReference>
<evidence type="ECO:0000259" key="3">
    <source>
        <dbReference type="Pfam" id="PF13649"/>
    </source>
</evidence>